<reference evidence="1 2" key="1">
    <citation type="journal article" date="2014" name="Am. J. Bot.">
        <title>Genome assembly and annotation for red clover (Trifolium pratense; Fabaceae).</title>
        <authorList>
            <person name="Istvanek J."/>
            <person name="Jaros M."/>
            <person name="Krenek A."/>
            <person name="Repkova J."/>
        </authorList>
    </citation>
    <scope>NUCLEOTIDE SEQUENCE [LARGE SCALE GENOMIC DNA]</scope>
    <source>
        <strain evidence="2">cv. Tatra</strain>
        <tissue evidence="1">Young leaves</tissue>
    </source>
</reference>
<organism evidence="1 2">
    <name type="scientific">Trifolium pratense</name>
    <name type="common">Red clover</name>
    <dbReference type="NCBI Taxonomy" id="57577"/>
    <lineage>
        <taxon>Eukaryota</taxon>
        <taxon>Viridiplantae</taxon>
        <taxon>Streptophyta</taxon>
        <taxon>Embryophyta</taxon>
        <taxon>Tracheophyta</taxon>
        <taxon>Spermatophyta</taxon>
        <taxon>Magnoliopsida</taxon>
        <taxon>eudicotyledons</taxon>
        <taxon>Gunneridae</taxon>
        <taxon>Pentapetalae</taxon>
        <taxon>rosids</taxon>
        <taxon>fabids</taxon>
        <taxon>Fabales</taxon>
        <taxon>Fabaceae</taxon>
        <taxon>Papilionoideae</taxon>
        <taxon>50 kb inversion clade</taxon>
        <taxon>NPAAA clade</taxon>
        <taxon>Hologalegina</taxon>
        <taxon>IRL clade</taxon>
        <taxon>Trifolieae</taxon>
        <taxon>Trifolium</taxon>
    </lineage>
</organism>
<dbReference type="EMBL" id="ASHM01169806">
    <property type="protein sequence ID" value="PNX64733.1"/>
    <property type="molecule type" value="Genomic_DNA"/>
</dbReference>
<proteinExistence type="predicted"/>
<dbReference type="AlphaFoldDB" id="A0A2K3KEP3"/>
<accession>A0A2K3KEP3</accession>
<sequence length="48" mass="5261">MVATTIFLFFQAQNLALVKLTVSLAMILPCLSRGKSIYQAMGIDFPTP</sequence>
<name>A0A2K3KEP3_TRIPR</name>
<comment type="caution">
    <text evidence="1">The sequence shown here is derived from an EMBL/GenBank/DDBJ whole genome shotgun (WGS) entry which is preliminary data.</text>
</comment>
<evidence type="ECO:0000313" key="1">
    <source>
        <dbReference type="EMBL" id="PNX64733.1"/>
    </source>
</evidence>
<dbReference type="Proteomes" id="UP000236291">
    <property type="component" value="Unassembled WGS sequence"/>
</dbReference>
<evidence type="ECO:0000313" key="2">
    <source>
        <dbReference type="Proteomes" id="UP000236291"/>
    </source>
</evidence>
<gene>
    <name evidence="1" type="ORF">L195_g062261</name>
</gene>
<reference evidence="1 2" key="2">
    <citation type="journal article" date="2017" name="Front. Plant Sci.">
        <title>Gene Classification and Mining of Molecular Markers Useful in Red Clover (Trifolium pratense) Breeding.</title>
        <authorList>
            <person name="Istvanek J."/>
            <person name="Dluhosova J."/>
            <person name="Dluhos P."/>
            <person name="Patkova L."/>
            <person name="Nedelnik J."/>
            <person name="Repkova J."/>
        </authorList>
    </citation>
    <scope>NUCLEOTIDE SEQUENCE [LARGE SCALE GENOMIC DNA]</scope>
    <source>
        <strain evidence="2">cv. Tatra</strain>
        <tissue evidence="1">Young leaves</tissue>
    </source>
</reference>
<protein>
    <submittedName>
        <fullName evidence="1">Uncharacterized protein</fullName>
    </submittedName>
</protein>